<organism evidence="2 3">
    <name type="scientific">Halorussus aquaticus</name>
    <dbReference type="NCBI Taxonomy" id="2953748"/>
    <lineage>
        <taxon>Archaea</taxon>
        <taxon>Methanobacteriati</taxon>
        <taxon>Methanobacteriota</taxon>
        <taxon>Stenosarchaea group</taxon>
        <taxon>Halobacteria</taxon>
        <taxon>Halobacteriales</taxon>
        <taxon>Haladaptataceae</taxon>
        <taxon>Halorussus</taxon>
    </lineage>
</organism>
<dbReference type="EMBL" id="JBHSHT010000005">
    <property type="protein sequence ID" value="MFC4827142.1"/>
    <property type="molecule type" value="Genomic_DNA"/>
</dbReference>
<protein>
    <submittedName>
        <fullName evidence="2">Uncharacterized protein</fullName>
    </submittedName>
</protein>
<dbReference type="AlphaFoldDB" id="A0ABD5Q9G7"/>
<evidence type="ECO:0000313" key="2">
    <source>
        <dbReference type="EMBL" id="MFC4827142.1"/>
    </source>
</evidence>
<evidence type="ECO:0000256" key="1">
    <source>
        <dbReference type="SAM" id="MobiDB-lite"/>
    </source>
</evidence>
<feature type="region of interest" description="Disordered" evidence="1">
    <location>
        <begin position="84"/>
        <end position="110"/>
    </location>
</feature>
<gene>
    <name evidence="2" type="ORF">ACFO9K_23145</name>
</gene>
<dbReference type="RefSeq" id="WP_254270548.1">
    <property type="nucleotide sequence ID" value="NZ_CP100402.1"/>
</dbReference>
<dbReference type="GeneID" id="73047631"/>
<reference evidence="2 3" key="1">
    <citation type="journal article" date="2019" name="Int. J. Syst. Evol. Microbiol.">
        <title>The Global Catalogue of Microorganisms (GCM) 10K type strain sequencing project: providing services to taxonomists for standard genome sequencing and annotation.</title>
        <authorList>
            <consortium name="The Broad Institute Genomics Platform"/>
            <consortium name="The Broad Institute Genome Sequencing Center for Infectious Disease"/>
            <person name="Wu L."/>
            <person name="Ma J."/>
        </authorList>
    </citation>
    <scope>NUCLEOTIDE SEQUENCE [LARGE SCALE GENOMIC DNA]</scope>
    <source>
        <strain evidence="2 3">XZYJ18</strain>
    </source>
</reference>
<keyword evidence="3" id="KW-1185">Reference proteome</keyword>
<proteinExistence type="predicted"/>
<name>A0ABD5Q9G7_9EURY</name>
<accession>A0ABD5Q9G7</accession>
<comment type="caution">
    <text evidence="2">The sequence shown here is derived from an EMBL/GenBank/DDBJ whole genome shotgun (WGS) entry which is preliminary data.</text>
</comment>
<dbReference type="Proteomes" id="UP001595945">
    <property type="component" value="Unassembled WGS sequence"/>
</dbReference>
<evidence type="ECO:0000313" key="3">
    <source>
        <dbReference type="Proteomes" id="UP001595945"/>
    </source>
</evidence>
<sequence>MTHEEMTCSVQTYLVQNLWDDDVGTFADGTDDGAYTITPRDTGDITGGVNAVDAVLGLDGVKQTFATHFNDTFNRGRLQRATRWQASRPRCSGTDGPTRTVATDSRGGVHSSFRGVMHSECETARPNSVSPSPDE</sequence>